<keyword evidence="4" id="KW-1185">Reference proteome</keyword>
<protein>
    <recommendedName>
        <fullName evidence="2">CCL2-like lectin domain-containing protein</fullName>
    </recommendedName>
</protein>
<feature type="domain" description="CCL2-like lectin" evidence="2">
    <location>
        <begin position="26"/>
        <end position="149"/>
    </location>
</feature>
<dbReference type="EMBL" id="JAACJL010000031">
    <property type="protein sequence ID" value="KAF4616893.1"/>
    <property type="molecule type" value="Genomic_DNA"/>
</dbReference>
<name>A0A8H4QU33_9AGAR</name>
<organism evidence="3 4">
    <name type="scientific">Agrocybe pediades</name>
    <dbReference type="NCBI Taxonomy" id="84607"/>
    <lineage>
        <taxon>Eukaryota</taxon>
        <taxon>Fungi</taxon>
        <taxon>Dikarya</taxon>
        <taxon>Basidiomycota</taxon>
        <taxon>Agaricomycotina</taxon>
        <taxon>Agaricomycetes</taxon>
        <taxon>Agaricomycetidae</taxon>
        <taxon>Agaricales</taxon>
        <taxon>Agaricineae</taxon>
        <taxon>Strophariaceae</taxon>
        <taxon>Agrocybe</taxon>
    </lineage>
</organism>
<comment type="caution">
    <text evidence="3">The sequence shown here is derived from an EMBL/GenBank/DDBJ whole genome shotgun (WGS) entry which is preliminary data.</text>
</comment>
<dbReference type="Proteomes" id="UP000521872">
    <property type="component" value="Unassembled WGS sequence"/>
</dbReference>
<dbReference type="CDD" id="cd23715">
    <property type="entry name" value="beta-trefoil_Ricin_CCL2"/>
    <property type="match status" value="1"/>
</dbReference>
<evidence type="ECO:0000313" key="3">
    <source>
        <dbReference type="EMBL" id="KAF4616893.1"/>
    </source>
</evidence>
<dbReference type="SUPFAM" id="SSF50370">
    <property type="entry name" value="Ricin B-like lectins"/>
    <property type="match status" value="1"/>
</dbReference>
<dbReference type="InterPro" id="IPR048746">
    <property type="entry name" value="CCL2-like_lectin"/>
</dbReference>
<proteinExistence type="predicted"/>
<evidence type="ECO:0000259" key="2">
    <source>
        <dbReference type="Pfam" id="PF21595"/>
    </source>
</evidence>
<feature type="region of interest" description="Disordered" evidence="1">
    <location>
        <begin position="1"/>
        <end position="22"/>
    </location>
</feature>
<gene>
    <name evidence="3" type="ORF">D9613_008765</name>
</gene>
<reference evidence="3 4" key="1">
    <citation type="submission" date="2019-12" db="EMBL/GenBank/DDBJ databases">
        <authorList>
            <person name="Floudas D."/>
            <person name="Bentzer J."/>
            <person name="Ahren D."/>
            <person name="Johansson T."/>
            <person name="Persson P."/>
            <person name="Tunlid A."/>
        </authorList>
    </citation>
    <scope>NUCLEOTIDE SEQUENCE [LARGE SCALE GENOMIC DNA]</scope>
    <source>
        <strain evidence="3 4">CBS 102.39</strain>
    </source>
</reference>
<accession>A0A8H4QU33</accession>
<dbReference type="InterPro" id="IPR035992">
    <property type="entry name" value="Ricin_B-like_lectins"/>
</dbReference>
<dbReference type="Pfam" id="PF21595">
    <property type="entry name" value="CCL2-like"/>
    <property type="match status" value="1"/>
</dbReference>
<dbReference type="AlphaFoldDB" id="A0A8H4QU33"/>
<dbReference type="Gene3D" id="2.80.10.50">
    <property type="match status" value="1"/>
</dbReference>
<evidence type="ECO:0000256" key="1">
    <source>
        <dbReference type="SAM" id="MobiDB-lite"/>
    </source>
</evidence>
<sequence length="160" mass="17568">MDKNPSKWTGPPTYHTSKTMSRPSPGSYVIYNRVLSPNGEKLAITFNGQNNTLIVTPKNDSPGQIFNLSNYDANTMFFVPQSNSGLQVAWGNAGATPMTAGLYVWTIRSTPSGYTIQDGGVTQNWHLDVADRNSLVAIAPDQGSERYRWVVEPVGNPNFQ</sequence>
<evidence type="ECO:0000313" key="4">
    <source>
        <dbReference type="Proteomes" id="UP000521872"/>
    </source>
</evidence>